<feature type="transmembrane region" description="Helical" evidence="6">
    <location>
        <begin position="261"/>
        <end position="282"/>
    </location>
</feature>
<name>A0A0A1UUY3_9HYPO</name>
<dbReference type="eggNOG" id="ENOG502QPK1">
    <property type="taxonomic scope" value="Eukaryota"/>
</dbReference>
<feature type="transmembrane region" description="Helical" evidence="6">
    <location>
        <begin position="302"/>
        <end position="323"/>
    </location>
</feature>
<dbReference type="GO" id="GO:0005886">
    <property type="term" value="C:plasma membrane"/>
    <property type="evidence" value="ECO:0007669"/>
    <property type="project" value="TreeGrafter"/>
</dbReference>
<feature type="transmembrane region" description="Helical" evidence="6">
    <location>
        <begin position="209"/>
        <end position="227"/>
    </location>
</feature>
<dbReference type="Gene3D" id="1.20.1250.20">
    <property type="entry name" value="MFS general substrate transporter like domains"/>
    <property type="match status" value="2"/>
</dbReference>
<accession>A0A0A1UUY3</accession>
<keyword evidence="2 6" id="KW-0812">Transmembrane</keyword>
<comment type="subcellular location">
    <subcellularLocation>
        <location evidence="1">Membrane</location>
        <topology evidence="1">Multi-pass membrane protein</topology>
    </subcellularLocation>
</comment>
<organism evidence="8 9">
    <name type="scientific">Metarhizium robertsii</name>
    <dbReference type="NCBI Taxonomy" id="568076"/>
    <lineage>
        <taxon>Eukaryota</taxon>
        <taxon>Fungi</taxon>
        <taxon>Dikarya</taxon>
        <taxon>Ascomycota</taxon>
        <taxon>Pezizomycotina</taxon>
        <taxon>Sordariomycetes</taxon>
        <taxon>Hypocreomycetidae</taxon>
        <taxon>Hypocreales</taxon>
        <taxon>Clavicipitaceae</taxon>
        <taxon>Metarhizium</taxon>
    </lineage>
</organism>
<dbReference type="PROSITE" id="PS50850">
    <property type="entry name" value="MFS"/>
    <property type="match status" value="1"/>
</dbReference>
<dbReference type="SUPFAM" id="SSF103473">
    <property type="entry name" value="MFS general substrate transporter"/>
    <property type="match status" value="1"/>
</dbReference>
<evidence type="ECO:0000256" key="6">
    <source>
        <dbReference type="SAM" id="Phobius"/>
    </source>
</evidence>
<dbReference type="PANTHER" id="PTHR23508:SF10">
    <property type="entry name" value="CARBOXYLIC ACID TRANSPORTER PROTEIN HOMOLOG"/>
    <property type="match status" value="1"/>
</dbReference>
<feature type="region of interest" description="Disordered" evidence="5">
    <location>
        <begin position="473"/>
        <end position="492"/>
    </location>
</feature>
<dbReference type="AlphaFoldDB" id="A0A0A1UUY3"/>
<reference evidence="8 9" key="1">
    <citation type="submission" date="2014-02" db="EMBL/GenBank/DDBJ databases">
        <title>The genome sequence of the entomopathogenic fungus Metarhizium robertsii ARSEF 2575.</title>
        <authorList>
            <person name="Giuliano Garisto Donzelli B."/>
            <person name="Roe B.A."/>
            <person name="Macmil S.L."/>
            <person name="Krasnoff S.B."/>
            <person name="Gibson D.M."/>
        </authorList>
    </citation>
    <scope>NUCLEOTIDE SEQUENCE [LARGE SCALE GENOMIC DNA]</scope>
    <source>
        <strain evidence="8 9">ARSEF 2575</strain>
    </source>
</reference>
<evidence type="ECO:0000256" key="5">
    <source>
        <dbReference type="SAM" id="MobiDB-lite"/>
    </source>
</evidence>
<feature type="transmembrane region" description="Helical" evidence="6">
    <location>
        <begin position="427"/>
        <end position="450"/>
    </location>
</feature>
<evidence type="ECO:0000256" key="4">
    <source>
        <dbReference type="ARBA" id="ARBA00023136"/>
    </source>
</evidence>
<dbReference type="PANTHER" id="PTHR23508">
    <property type="entry name" value="CARBOXYLIC ACID TRANSPORTER PROTEIN HOMOLOG"/>
    <property type="match status" value="1"/>
</dbReference>
<keyword evidence="3 6" id="KW-1133">Transmembrane helix</keyword>
<keyword evidence="4 6" id="KW-0472">Membrane</keyword>
<keyword evidence="8" id="KW-0813">Transport</keyword>
<dbReference type="OrthoDB" id="5296287at2759"/>
<dbReference type="GO" id="GO:0035879">
    <property type="term" value="P:plasma membrane lactate transport"/>
    <property type="evidence" value="ECO:0007669"/>
    <property type="project" value="TreeGrafter"/>
</dbReference>
<feature type="compositionally biased region" description="Basic and acidic residues" evidence="5">
    <location>
        <begin position="481"/>
        <end position="492"/>
    </location>
</feature>
<dbReference type="CDD" id="cd17316">
    <property type="entry name" value="MFS_SV2_like"/>
    <property type="match status" value="1"/>
</dbReference>
<dbReference type="InterPro" id="IPR020846">
    <property type="entry name" value="MFS_dom"/>
</dbReference>
<dbReference type="InterPro" id="IPR005829">
    <property type="entry name" value="Sugar_transporter_CS"/>
</dbReference>
<feature type="transmembrane region" description="Helical" evidence="6">
    <location>
        <begin position="90"/>
        <end position="110"/>
    </location>
</feature>
<evidence type="ECO:0000256" key="3">
    <source>
        <dbReference type="ARBA" id="ARBA00022989"/>
    </source>
</evidence>
<dbReference type="InterPro" id="IPR005828">
    <property type="entry name" value="MFS_sugar_transport-like"/>
</dbReference>
<dbReference type="Proteomes" id="UP000030151">
    <property type="component" value="Unassembled WGS sequence"/>
</dbReference>
<evidence type="ECO:0000256" key="2">
    <source>
        <dbReference type="ARBA" id="ARBA00022692"/>
    </source>
</evidence>
<dbReference type="EMBL" id="JELW01000010">
    <property type="protein sequence ID" value="EXV00871.1"/>
    <property type="molecule type" value="Genomic_DNA"/>
</dbReference>
<evidence type="ECO:0000313" key="9">
    <source>
        <dbReference type="Proteomes" id="UP000030151"/>
    </source>
</evidence>
<dbReference type="PROSITE" id="PS00216">
    <property type="entry name" value="SUGAR_TRANSPORT_1"/>
    <property type="match status" value="1"/>
</dbReference>
<dbReference type="GO" id="GO:0015355">
    <property type="term" value="F:secondary active monocarboxylate transmembrane transporter activity"/>
    <property type="evidence" value="ECO:0007669"/>
    <property type="project" value="TreeGrafter"/>
</dbReference>
<evidence type="ECO:0000259" key="7">
    <source>
        <dbReference type="PROSITE" id="PS50850"/>
    </source>
</evidence>
<evidence type="ECO:0000313" key="8">
    <source>
        <dbReference type="EMBL" id="EXV00871.1"/>
    </source>
</evidence>
<dbReference type="InterPro" id="IPR036259">
    <property type="entry name" value="MFS_trans_sf"/>
</dbReference>
<feature type="transmembrane region" description="Helical" evidence="6">
    <location>
        <begin position="50"/>
        <end position="70"/>
    </location>
</feature>
<feature type="domain" description="Major facilitator superfamily (MFS) profile" evidence="7">
    <location>
        <begin position="52"/>
        <end position="455"/>
    </location>
</feature>
<comment type="caution">
    <text evidence="8">The sequence shown here is derived from an EMBL/GenBank/DDBJ whole genome shotgun (WGS) entry which is preliminary data.</text>
</comment>
<keyword evidence="8" id="KW-0762">Sugar transport</keyword>
<dbReference type="HOGENOM" id="CLU_001265_46_1_1"/>
<dbReference type="Pfam" id="PF00083">
    <property type="entry name" value="Sugar_tr"/>
    <property type="match status" value="1"/>
</dbReference>
<evidence type="ECO:0000256" key="1">
    <source>
        <dbReference type="ARBA" id="ARBA00004141"/>
    </source>
</evidence>
<gene>
    <name evidence="8" type="ORF">X797_005883</name>
</gene>
<sequence>MEAGQSDGMKRTCTMTCCDYILSRITTLRPPMDRVTSPIKALRMLDREQWNFFGCAWSGWIMDSFDFFTVSLTLPQLAAEFNKKNSDMTWGITLALMFRPLGSFLFGFLSDRYGRRWPFVINNLMFILLELGTGFCKTYNQFLVCRAFFGIAMGGIYGNSVATALEDCPHPARGFLSGLFQSGYPLGYVLATAMNRALVDTTRYGWRPLFWFSACPPVFIIVWRLRLSETRAFRDRKMISKTLSDNTPTFMDKAWIALRDYWLSILYMVVLMSGFSFVSHGAQDLYPTMLTTEFELTPNQLTVTQVVANMGGFLGAICVGNLSEIFGRRLTIMASLTVAAGVLYPYTRVQTPGLTVAAFFLQFATQGAFGVLPSHLMELSPADIRSIVVGTAYQLGTMASSGSATIQSEIGERYFPLPPGPSGQQRYDYGIVICVFLGAAIALVVMTTFIGPEHKGREFGLDSQEAFEVIMTRDQMPSTSKSDKSLAEAEKA</sequence>
<proteinExistence type="predicted"/>
<protein>
    <submittedName>
        <fullName evidence="8">Sugar transporter family protein</fullName>
    </submittedName>
</protein>
<feature type="transmembrane region" description="Helical" evidence="6">
    <location>
        <begin position="141"/>
        <end position="162"/>
    </location>
</feature>